<dbReference type="EMBL" id="JADBGI010000007">
    <property type="protein sequence ID" value="MBE2999033.1"/>
    <property type="molecule type" value="Genomic_DNA"/>
</dbReference>
<dbReference type="InterPro" id="IPR006048">
    <property type="entry name" value="A-amylase/branching_C"/>
</dbReference>
<accession>A0ABR9P5B0</accession>
<evidence type="ECO:0000256" key="10">
    <source>
        <dbReference type="ARBA" id="ARBA00023295"/>
    </source>
</evidence>
<evidence type="ECO:0000259" key="15">
    <source>
        <dbReference type="SMART" id="SM00642"/>
    </source>
</evidence>
<evidence type="ECO:0000256" key="9">
    <source>
        <dbReference type="ARBA" id="ARBA00023277"/>
    </source>
</evidence>
<evidence type="ECO:0000256" key="12">
    <source>
        <dbReference type="RuleBase" id="RU361134"/>
    </source>
</evidence>
<dbReference type="Pfam" id="PF00128">
    <property type="entry name" value="Alpha-amylase"/>
    <property type="match status" value="1"/>
</dbReference>
<comment type="catalytic activity">
    <reaction evidence="1 12">
        <text>Endohydrolysis of (1-&gt;4)-alpha-D-glucosidic linkages in polysaccharides containing three or more (1-&gt;4)-alpha-linked D-glucose units.</text>
        <dbReference type="EC" id="3.2.1.1"/>
    </reaction>
</comment>
<organism evidence="16 17">
    <name type="scientific">Nocardiopsis coralli</name>
    <dbReference type="NCBI Taxonomy" id="2772213"/>
    <lineage>
        <taxon>Bacteria</taxon>
        <taxon>Bacillati</taxon>
        <taxon>Actinomycetota</taxon>
        <taxon>Actinomycetes</taxon>
        <taxon>Streptosporangiales</taxon>
        <taxon>Nocardiopsidaceae</taxon>
        <taxon>Nocardiopsis</taxon>
    </lineage>
</organism>
<evidence type="ECO:0000256" key="13">
    <source>
        <dbReference type="SAM" id="MobiDB-lite"/>
    </source>
</evidence>
<dbReference type="RefSeq" id="WP_193121667.1">
    <property type="nucleotide sequence ID" value="NZ_JADBGI010000007.1"/>
</dbReference>
<evidence type="ECO:0000256" key="2">
    <source>
        <dbReference type="ARBA" id="ARBA00001913"/>
    </source>
</evidence>
<keyword evidence="6" id="KW-0479">Metal-binding</keyword>
<evidence type="ECO:0000313" key="17">
    <source>
        <dbReference type="Proteomes" id="UP000806528"/>
    </source>
</evidence>
<feature type="domain" description="Alpha-amylase C-terminal" evidence="14">
    <location>
        <begin position="426"/>
        <end position="499"/>
    </location>
</feature>
<protein>
    <recommendedName>
        <fullName evidence="5 12">Alpha-amylase</fullName>
        <ecNumber evidence="4 12">3.2.1.1</ecNumber>
    </recommendedName>
</protein>
<dbReference type="Proteomes" id="UP000806528">
    <property type="component" value="Unassembled WGS sequence"/>
</dbReference>
<evidence type="ECO:0000256" key="11">
    <source>
        <dbReference type="RuleBase" id="RU003615"/>
    </source>
</evidence>
<keyword evidence="9 12" id="KW-0119">Carbohydrate metabolism</keyword>
<dbReference type="SUPFAM" id="SSF51011">
    <property type="entry name" value="Glycosyl hydrolase domain"/>
    <property type="match status" value="1"/>
</dbReference>
<keyword evidence="10 12" id="KW-0326">Glycosidase</keyword>
<reference evidence="16 17" key="1">
    <citation type="submission" date="2020-09" db="EMBL/GenBank/DDBJ databases">
        <title>Diversity and distribution of actinomycetes associated with coral in the coast of Hainan.</title>
        <authorList>
            <person name="Li F."/>
        </authorList>
    </citation>
    <scope>NUCLEOTIDE SEQUENCE [LARGE SCALE GENOMIC DNA]</scope>
    <source>
        <strain evidence="16 17">HNM0947</strain>
    </source>
</reference>
<evidence type="ECO:0000256" key="8">
    <source>
        <dbReference type="ARBA" id="ARBA00022837"/>
    </source>
</evidence>
<keyword evidence="7 12" id="KW-0378">Hydrolase</keyword>
<comment type="cofactor">
    <cofactor evidence="2">
        <name>Ca(2+)</name>
        <dbReference type="ChEBI" id="CHEBI:29108"/>
    </cofactor>
</comment>
<keyword evidence="8" id="KW-0106">Calcium</keyword>
<proteinExistence type="inferred from homology"/>
<feature type="region of interest" description="Disordered" evidence="13">
    <location>
        <begin position="367"/>
        <end position="387"/>
    </location>
</feature>
<dbReference type="CDD" id="cd11317">
    <property type="entry name" value="AmyAc_bac_euk_AmyA"/>
    <property type="match status" value="1"/>
</dbReference>
<evidence type="ECO:0000256" key="3">
    <source>
        <dbReference type="ARBA" id="ARBA00008061"/>
    </source>
</evidence>
<evidence type="ECO:0000256" key="7">
    <source>
        <dbReference type="ARBA" id="ARBA00022801"/>
    </source>
</evidence>
<dbReference type="InterPro" id="IPR013780">
    <property type="entry name" value="Glyco_hydro_b"/>
</dbReference>
<dbReference type="PANTHER" id="PTHR43447">
    <property type="entry name" value="ALPHA-AMYLASE"/>
    <property type="match status" value="1"/>
</dbReference>
<evidence type="ECO:0000256" key="5">
    <source>
        <dbReference type="ARBA" id="ARBA00017303"/>
    </source>
</evidence>
<dbReference type="PRINTS" id="PR00110">
    <property type="entry name" value="ALPHAAMYLASE"/>
</dbReference>
<evidence type="ECO:0000256" key="6">
    <source>
        <dbReference type="ARBA" id="ARBA00022723"/>
    </source>
</evidence>
<dbReference type="Gene3D" id="3.20.20.80">
    <property type="entry name" value="Glycosidases"/>
    <property type="match status" value="1"/>
</dbReference>
<dbReference type="InterPro" id="IPR017853">
    <property type="entry name" value="GH"/>
</dbReference>
<dbReference type="SMART" id="SM00642">
    <property type="entry name" value="Aamy"/>
    <property type="match status" value="1"/>
</dbReference>
<name>A0ABR9P5B0_9ACTN</name>
<gene>
    <name evidence="16" type="ORF">IDM40_10020</name>
</gene>
<dbReference type="InterPro" id="IPR006046">
    <property type="entry name" value="Alpha_amylase"/>
</dbReference>
<dbReference type="EC" id="3.2.1.1" evidence="4 12"/>
<dbReference type="SUPFAM" id="SSF51445">
    <property type="entry name" value="(Trans)glycosidases"/>
    <property type="match status" value="1"/>
</dbReference>
<dbReference type="Gene3D" id="2.60.40.1180">
    <property type="entry name" value="Golgi alpha-mannosidase II"/>
    <property type="match status" value="1"/>
</dbReference>
<feature type="domain" description="Glycosyl hydrolase family 13 catalytic" evidence="15">
    <location>
        <begin position="49"/>
        <end position="417"/>
    </location>
</feature>
<dbReference type="SMART" id="SM00632">
    <property type="entry name" value="Aamy_C"/>
    <property type="match status" value="1"/>
</dbReference>
<dbReference type="InterPro" id="IPR031319">
    <property type="entry name" value="A-amylase_C"/>
</dbReference>
<comment type="caution">
    <text evidence="16">The sequence shown here is derived from an EMBL/GenBank/DDBJ whole genome shotgun (WGS) entry which is preliminary data.</text>
</comment>
<dbReference type="Pfam" id="PF02806">
    <property type="entry name" value="Alpha-amylase_C"/>
    <property type="match status" value="1"/>
</dbReference>
<feature type="region of interest" description="Disordered" evidence="13">
    <location>
        <begin position="26"/>
        <end position="46"/>
    </location>
</feature>
<comment type="similarity">
    <text evidence="3 11">Belongs to the glycosyl hydrolase 13 family.</text>
</comment>
<evidence type="ECO:0000259" key="14">
    <source>
        <dbReference type="SMART" id="SM00632"/>
    </source>
</evidence>
<evidence type="ECO:0000256" key="1">
    <source>
        <dbReference type="ARBA" id="ARBA00000548"/>
    </source>
</evidence>
<sequence length="500" mass="53852">MTTLRIGAVAGALVLGAGLIAVSGPSTPTEAQPAAAAQPPQTQQAPEDGTIVHLFQWTWDAVAQECTDFLGPEGFTGVQVSPPQEHVVVEYDEGGNYPWWQDYQPVSYQLDNTRRGTADDFQDMVDTCADNGVRIYVDAVVNHMTGPDSGTGSNGTEWSKYEHPDLFGDGEYGYGQNDFEPCFEEITDWDDRGQVQDCELLGLADLDTGADYVQERLVQYLNGLIGMGVAGFRVDATKHVQVEHVDAIFSQLDDVPGWGGQPHVYHEVIGDDTIPYTDYTDHGQITNFDHHRDLSHSFADGDIADLTEMPDHGGLTSDEAVVFVDNHDSQRYEPILTYADGDRYYLATAFLLAHPYGTPVVMSGYDFEGNDAEGPPSTGEEEGNPAGWLTEDADCDNPSGWTCDHRDEAVAGMAGFRTATAGNGLEERTRDGESRVAFDRGEDGFAAFNATDSEWELDSETSLPDGEYPNAAGPGTVAVSGGQVQATVPADGAVALHTGG</sequence>
<keyword evidence="17" id="KW-1185">Reference proteome</keyword>
<evidence type="ECO:0000313" key="16">
    <source>
        <dbReference type="EMBL" id="MBE2999033.1"/>
    </source>
</evidence>
<evidence type="ECO:0000256" key="4">
    <source>
        <dbReference type="ARBA" id="ARBA00012595"/>
    </source>
</evidence>
<dbReference type="InterPro" id="IPR006047">
    <property type="entry name" value="GH13_cat_dom"/>
</dbReference>